<evidence type="ECO:0000256" key="6">
    <source>
        <dbReference type="ARBA" id="ARBA00023136"/>
    </source>
</evidence>
<keyword evidence="3" id="KW-0812">Transmembrane</keyword>
<comment type="similarity">
    <text evidence="2">Belongs to the apolipoprotein O/MICOS complex subunit Mic27 family.</text>
</comment>
<accession>A0A315W205</accession>
<dbReference type="InterPro" id="IPR019166">
    <property type="entry name" value="MIC26/MIC27"/>
</dbReference>
<dbReference type="PANTHER" id="PTHR14564">
    <property type="entry name" value="MICOS COMPLEX SUBUNIT MIC26 / MIC27 FAMILY MEMBER"/>
    <property type="match status" value="1"/>
</dbReference>
<evidence type="ECO:0000256" key="5">
    <source>
        <dbReference type="ARBA" id="ARBA00023128"/>
    </source>
</evidence>
<evidence type="ECO:0000256" key="2">
    <source>
        <dbReference type="ARBA" id="ARBA00010904"/>
    </source>
</evidence>
<keyword evidence="7" id="KW-0999">Mitochondrion inner membrane</keyword>
<name>A0A315W205_GAMAF</name>
<keyword evidence="4" id="KW-1133">Transmembrane helix</keyword>
<dbReference type="Pfam" id="PF09769">
    <property type="entry name" value="ApoO"/>
    <property type="match status" value="1"/>
</dbReference>
<feature type="region of interest" description="Disordered" evidence="8">
    <location>
        <begin position="610"/>
        <end position="637"/>
    </location>
</feature>
<keyword evidence="5 7" id="KW-0496">Mitochondrion</keyword>
<dbReference type="InterPro" id="IPR033182">
    <property type="entry name" value="MIC26/MIC27_animal"/>
</dbReference>
<evidence type="ECO:0000313" key="9">
    <source>
        <dbReference type="EMBL" id="PWA29984.1"/>
    </source>
</evidence>
<dbReference type="Proteomes" id="UP000250572">
    <property type="component" value="Unassembled WGS sequence"/>
</dbReference>
<dbReference type="AlphaFoldDB" id="A0A315W205"/>
<reference evidence="9 10" key="1">
    <citation type="journal article" date="2018" name="G3 (Bethesda)">
        <title>A High-Quality Reference Genome for the Invasive Mosquitofish Gambusia affinis Using a Chicago Library.</title>
        <authorList>
            <person name="Hoffberg S.L."/>
            <person name="Troendle N.J."/>
            <person name="Glenn T.C."/>
            <person name="Mahmud O."/>
            <person name="Louha S."/>
            <person name="Chalopin D."/>
            <person name="Bennetzen J.L."/>
            <person name="Mauricio R."/>
        </authorList>
    </citation>
    <scope>NUCLEOTIDE SEQUENCE [LARGE SCALE GENOMIC DNA]</scope>
    <source>
        <strain evidence="9">NE01/NJP1002.9</strain>
        <tissue evidence="9">Muscle</tissue>
    </source>
</reference>
<dbReference type="GO" id="GO:0042407">
    <property type="term" value="P:cristae formation"/>
    <property type="evidence" value="ECO:0007669"/>
    <property type="project" value="InterPro"/>
</dbReference>
<comment type="subunit">
    <text evidence="7">Component of the mitochondrial contact site and cristae organizing system (MICOS) complex.</text>
</comment>
<evidence type="ECO:0000256" key="4">
    <source>
        <dbReference type="ARBA" id="ARBA00022989"/>
    </source>
</evidence>
<evidence type="ECO:0000313" key="10">
    <source>
        <dbReference type="Proteomes" id="UP000250572"/>
    </source>
</evidence>
<comment type="function">
    <text evidence="7">Component of the MICOS complex, a large protein complex of the mitochondrial inner membrane that plays crucial roles in the maintenance of crista junctions, inner membrane architecture, and formation of contact sites to the outer membrane.</text>
</comment>
<gene>
    <name evidence="9" type="ORF">CCH79_00009733</name>
</gene>
<organism evidence="9 10">
    <name type="scientific">Gambusia affinis</name>
    <name type="common">Western mosquitofish</name>
    <name type="synonym">Heterandria affinis</name>
    <dbReference type="NCBI Taxonomy" id="33528"/>
    <lineage>
        <taxon>Eukaryota</taxon>
        <taxon>Metazoa</taxon>
        <taxon>Chordata</taxon>
        <taxon>Craniata</taxon>
        <taxon>Vertebrata</taxon>
        <taxon>Euteleostomi</taxon>
        <taxon>Actinopterygii</taxon>
        <taxon>Neopterygii</taxon>
        <taxon>Teleostei</taxon>
        <taxon>Neoteleostei</taxon>
        <taxon>Acanthomorphata</taxon>
        <taxon>Ovalentaria</taxon>
        <taxon>Atherinomorphae</taxon>
        <taxon>Cyprinodontiformes</taxon>
        <taxon>Poeciliidae</taxon>
        <taxon>Poeciliinae</taxon>
        <taxon>Gambusia</taxon>
    </lineage>
</organism>
<dbReference type="STRING" id="33528.ENSGAFP00000031187"/>
<comment type="subcellular location">
    <subcellularLocation>
        <location evidence="7">Mitochondrion inner membrane</location>
    </subcellularLocation>
    <subcellularLocation>
        <location evidence="1">Mitochondrion membrane</location>
    </subcellularLocation>
</comment>
<evidence type="ECO:0000256" key="1">
    <source>
        <dbReference type="ARBA" id="ARBA00004325"/>
    </source>
</evidence>
<feature type="compositionally biased region" description="Basic residues" evidence="8">
    <location>
        <begin position="668"/>
        <end position="677"/>
    </location>
</feature>
<evidence type="ECO:0000256" key="3">
    <source>
        <dbReference type="ARBA" id="ARBA00022692"/>
    </source>
</evidence>
<feature type="region of interest" description="Disordered" evidence="8">
    <location>
        <begin position="664"/>
        <end position="684"/>
    </location>
</feature>
<keyword evidence="6" id="KW-0472">Membrane</keyword>
<dbReference type="EMBL" id="NHOQ01000466">
    <property type="protein sequence ID" value="PWA29984.1"/>
    <property type="molecule type" value="Genomic_DNA"/>
</dbReference>
<keyword evidence="10" id="KW-1185">Reference proteome</keyword>
<sequence length="802" mass="88808">MRRQSVLALGVFRSQYIWPSGFMLKVTGRVMPGALSFLPFTVFAADDADKREKEETSSVNLDELSLYTAPPPPQTLWHEESEAGQLEEKVATVRKLAEPYATWCQSKYAKIKPKVQKVVQLGSDTYVYLQNPPKDFYPRAGVIGLAGVVGLFLARGSRIKKVLYPTGFMTLGASLYYPEQAAAIARSTGDSAYDTAVQSYAAVEKILKSQIKDKKSDENTYIDVGIEHVLKVLGCDGRHFVDQIHEEATHAVISRHLSRLGHTHTHTHILRSGFKSIIETGSEPGFTAHQHILDVCQHSGQHVLYPGRSAPHLGQVRGQPLGAAGSHTSSLQKIHYNKEIKYVNFSSELSCRVTVRQKLRSCSSEVERGPPRHFAQLNGCHGDARISQTCMKESRQHSSGVNITPTVFPGTPIWALKETHKHIQKVIISLELHTHTHTRANKKSSSPDIGADVHFATLQRRVHSQMDGVGGFAAVVLVDEHGVFSQSFVSDLSSDRTSGLSNTNSRLQIKQQNRFLLFDVKIKVCCNSAGFRNRKQFEKISELIGGKVTLHMHRKIEARTTGWIFTTGPNTDILTKKALPTPAVSGYAAAYRLADKLLVMCRSRASHINGEHACSDSGEEELSFRNKPPAEPEPGSVPAAIFHDRLELREDRAETQQGITDAESLAASRRRQRRRKTFPPCCSNETEAGLTGAGLMTASSSALRLQHLTASIRAAQIMELPGYPDTTISHHAPQTHPQKKQKLTDPASLLQPRIRHGCNRITNAGRIMEQIFLFLMIQQSARSRFQSSKQMTQSIIAGHSLT</sequence>
<dbReference type="GO" id="GO:0061617">
    <property type="term" value="C:MICOS complex"/>
    <property type="evidence" value="ECO:0007669"/>
    <property type="project" value="UniProtKB-UniRule"/>
</dbReference>
<comment type="caution">
    <text evidence="9">The sequence shown here is derived from an EMBL/GenBank/DDBJ whole genome shotgun (WGS) entry which is preliminary data.</text>
</comment>
<evidence type="ECO:0000256" key="8">
    <source>
        <dbReference type="SAM" id="MobiDB-lite"/>
    </source>
</evidence>
<evidence type="ECO:0000256" key="7">
    <source>
        <dbReference type="RuleBase" id="RU363021"/>
    </source>
</evidence>
<proteinExistence type="inferred from homology"/>
<protein>
    <recommendedName>
        <fullName evidence="7">MICOS complex subunit</fullName>
    </recommendedName>
</protein>